<gene>
    <name evidence="2" type="ORF">VST7929_01115</name>
</gene>
<organism evidence="2 3">
    <name type="scientific">Vibrio stylophorae</name>
    <dbReference type="NCBI Taxonomy" id="659351"/>
    <lineage>
        <taxon>Bacteria</taxon>
        <taxon>Pseudomonadati</taxon>
        <taxon>Pseudomonadota</taxon>
        <taxon>Gammaproteobacteria</taxon>
        <taxon>Vibrionales</taxon>
        <taxon>Vibrionaceae</taxon>
        <taxon>Vibrio</taxon>
    </lineage>
</organism>
<evidence type="ECO:0000256" key="1">
    <source>
        <dbReference type="SAM" id="Phobius"/>
    </source>
</evidence>
<dbReference type="Proteomes" id="UP000838672">
    <property type="component" value="Unassembled WGS sequence"/>
</dbReference>
<reference evidence="2" key="1">
    <citation type="submission" date="2021-11" db="EMBL/GenBank/DDBJ databases">
        <authorList>
            <person name="Rodrigo-Torres L."/>
            <person name="Arahal R. D."/>
            <person name="Lucena T."/>
        </authorList>
    </citation>
    <scope>NUCLEOTIDE SEQUENCE</scope>
    <source>
        <strain evidence="2">CECT 7929</strain>
    </source>
</reference>
<sequence>MVSDSQTTQSAQSAAQSWFSWGISVIFNWRIQLLTHVMAFACWSVTAFYPQYAMMVRGYALIYLFTFAPVTLLMVSSVCGRFSKMGASSSLANLPWLLFVTVPVGGVAWLIWTFWCVFHQIS</sequence>
<evidence type="ECO:0008006" key="4">
    <source>
        <dbReference type="Google" id="ProtNLM"/>
    </source>
</evidence>
<keyword evidence="1" id="KW-0472">Membrane</keyword>
<dbReference type="EMBL" id="CAKLDI010000001">
    <property type="protein sequence ID" value="CAH0533251.1"/>
    <property type="molecule type" value="Genomic_DNA"/>
</dbReference>
<feature type="transmembrane region" description="Helical" evidence="1">
    <location>
        <begin position="95"/>
        <end position="118"/>
    </location>
</feature>
<protein>
    <recommendedName>
        <fullName evidence="4">Yip1 domain-containing protein</fullName>
    </recommendedName>
</protein>
<keyword evidence="3" id="KW-1185">Reference proteome</keyword>
<evidence type="ECO:0000313" key="3">
    <source>
        <dbReference type="Proteomes" id="UP000838672"/>
    </source>
</evidence>
<keyword evidence="1" id="KW-1133">Transmembrane helix</keyword>
<feature type="transmembrane region" description="Helical" evidence="1">
    <location>
        <begin position="61"/>
        <end position="83"/>
    </location>
</feature>
<name>A0ABN8DPZ0_9VIBR</name>
<comment type="caution">
    <text evidence="2">The sequence shown here is derived from an EMBL/GenBank/DDBJ whole genome shotgun (WGS) entry which is preliminary data.</text>
</comment>
<dbReference type="RefSeq" id="WP_237465582.1">
    <property type="nucleotide sequence ID" value="NZ_CAKLDI010000001.1"/>
</dbReference>
<keyword evidence="1" id="KW-0812">Transmembrane</keyword>
<proteinExistence type="predicted"/>
<accession>A0ABN8DPZ0</accession>
<evidence type="ECO:0000313" key="2">
    <source>
        <dbReference type="EMBL" id="CAH0533251.1"/>
    </source>
</evidence>